<evidence type="ECO:0000313" key="2">
    <source>
        <dbReference type="Proteomes" id="UP000266673"/>
    </source>
</evidence>
<dbReference type="AlphaFoldDB" id="A0A397UPA1"/>
<name>A0A397UPA1_9GLOM</name>
<reference evidence="1 2" key="1">
    <citation type="submission" date="2018-06" db="EMBL/GenBank/DDBJ databases">
        <title>Comparative genomics reveals the genomic features of Rhizophagus irregularis, R. cerebriforme, R. diaphanum and Gigaspora rosea, and their symbiotic lifestyle signature.</title>
        <authorList>
            <person name="Morin E."/>
            <person name="San Clemente H."/>
            <person name="Chen E.C.H."/>
            <person name="De La Providencia I."/>
            <person name="Hainaut M."/>
            <person name="Kuo A."/>
            <person name="Kohler A."/>
            <person name="Murat C."/>
            <person name="Tang N."/>
            <person name="Roy S."/>
            <person name="Loubradou J."/>
            <person name="Henrissat B."/>
            <person name="Grigoriev I.V."/>
            <person name="Corradi N."/>
            <person name="Roux C."/>
            <person name="Martin F.M."/>
        </authorList>
    </citation>
    <scope>NUCLEOTIDE SEQUENCE [LARGE SCALE GENOMIC DNA]</scope>
    <source>
        <strain evidence="1 2">DAOM 194757</strain>
    </source>
</reference>
<protein>
    <submittedName>
        <fullName evidence="1">Uncharacterized protein</fullName>
    </submittedName>
</protein>
<dbReference type="Proteomes" id="UP000266673">
    <property type="component" value="Unassembled WGS sequence"/>
</dbReference>
<evidence type="ECO:0000313" key="1">
    <source>
        <dbReference type="EMBL" id="RIB11351.1"/>
    </source>
</evidence>
<dbReference type="EMBL" id="QKWP01001142">
    <property type="protein sequence ID" value="RIB11351.1"/>
    <property type="molecule type" value="Genomic_DNA"/>
</dbReference>
<sequence length="143" mass="16130">MYARAEQASSASTQRKGSYKSARRPNFMVIAQVNNKEIEVGYLETESEVEVACVLIKHPPSIKEKILEWVRRQGQGHNLPVICQVDGITIVIQCKNYSNHASIIFSLIPNPPKCGTRVTRALTSTWCDLDNQPPNAHFYFALR</sequence>
<organism evidence="1 2">
    <name type="scientific">Gigaspora rosea</name>
    <dbReference type="NCBI Taxonomy" id="44941"/>
    <lineage>
        <taxon>Eukaryota</taxon>
        <taxon>Fungi</taxon>
        <taxon>Fungi incertae sedis</taxon>
        <taxon>Mucoromycota</taxon>
        <taxon>Glomeromycotina</taxon>
        <taxon>Glomeromycetes</taxon>
        <taxon>Diversisporales</taxon>
        <taxon>Gigasporaceae</taxon>
        <taxon>Gigaspora</taxon>
    </lineage>
</organism>
<accession>A0A397UPA1</accession>
<comment type="caution">
    <text evidence="1">The sequence shown here is derived from an EMBL/GenBank/DDBJ whole genome shotgun (WGS) entry which is preliminary data.</text>
</comment>
<keyword evidence="2" id="KW-1185">Reference proteome</keyword>
<proteinExistence type="predicted"/>
<gene>
    <name evidence="1" type="ORF">C2G38_2042761</name>
</gene>